<proteinExistence type="predicted"/>
<evidence type="ECO:0000313" key="2">
    <source>
        <dbReference type="Proteomes" id="UP000276133"/>
    </source>
</evidence>
<dbReference type="AlphaFoldDB" id="A0A3M7S9H1"/>
<organism evidence="1 2">
    <name type="scientific">Brachionus plicatilis</name>
    <name type="common">Marine rotifer</name>
    <name type="synonym">Brachionus muelleri</name>
    <dbReference type="NCBI Taxonomy" id="10195"/>
    <lineage>
        <taxon>Eukaryota</taxon>
        <taxon>Metazoa</taxon>
        <taxon>Spiralia</taxon>
        <taxon>Gnathifera</taxon>
        <taxon>Rotifera</taxon>
        <taxon>Eurotatoria</taxon>
        <taxon>Monogononta</taxon>
        <taxon>Pseudotrocha</taxon>
        <taxon>Ploima</taxon>
        <taxon>Brachionidae</taxon>
        <taxon>Brachionus</taxon>
    </lineage>
</organism>
<dbReference type="EMBL" id="REGN01001801">
    <property type="protein sequence ID" value="RNA32411.1"/>
    <property type="molecule type" value="Genomic_DNA"/>
</dbReference>
<protein>
    <submittedName>
        <fullName evidence="1">Uncharacterized protein</fullName>
    </submittedName>
</protein>
<sequence length="64" mass="7160">MSHYISILSIRILIKAVDYTQGNGNKLNLKNYQDEVFKGQNCTLGDPSSNSLGQIFGQKDIKLE</sequence>
<evidence type="ECO:0000313" key="1">
    <source>
        <dbReference type="EMBL" id="RNA32411.1"/>
    </source>
</evidence>
<keyword evidence="2" id="KW-1185">Reference proteome</keyword>
<gene>
    <name evidence="1" type="ORF">BpHYR1_014202</name>
</gene>
<accession>A0A3M7S9H1</accession>
<reference evidence="1 2" key="1">
    <citation type="journal article" date="2018" name="Sci. Rep.">
        <title>Genomic signatures of local adaptation to the degree of environmental predictability in rotifers.</title>
        <authorList>
            <person name="Franch-Gras L."/>
            <person name="Hahn C."/>
            <person name="Garcia-Roger E.M."/>
            <person name="Carmona M.J."/>
            <person name="Serra M."/>
            <person name="Gomez A."/>
        </authorList>
    </citation>
    <scope>NUCLEOTIDE SEQUENCE [LARGE SCALE GENOMIC DNA]</scope>
    <source>
        <strain evidence="1">HYR1</strain>
    </source>
</reference>
<dbReference type="Proteomes" id="UP000276133">
    <property type="component" value="Unassembled WGS sequence"/>
</dbReference>
<name>A0A3M7S9H1_BRAPC</name>
<comment type="caution">
    <text evidence="1">The sequence shown here is derived from an EMBL/GenBank/DDBJ whole genome shotgun (WGS) entry which is preliminary data.</text>
</comment>